<keyword evidence="12" id="KW-1185">Reference proteome</keyword>
<name>A0A8R2JU91_ACYPI</name>
<dbReference type="PANTHER" id="PTHR11827">
    <property type="entry name" value="SOLUTE CARRIER FAMILY 12, CATION COTRANSPORTERS"/>
    <property type="match status" value="1"/>
</dbReference>
<evidence type="ECO:0000256" key="4">
    <source>
        <dbReference type="ARBA" id="ARBA00022448"/>
    </source>
</evidence>
<dbReference type="KEGG" id="api:100166270"/>
<keyword evidence="6 8" id="KW-1133">Transmembrane helix</keyword>
<feature type="transmembrane region" description="Helical" evidence="8">
    <location>
        <begin position="351"/>
        <end position="370"/>
    </location>
</feature>
<evidence type="ECO:0000256" key="2">
    <source>
        <dbReference type="ARBA" id="ARBA00010593"/>
    </source>
</evidence>
<feature type="transmembrane region" description="Helical" evidence="8">
    <location>
        <begin position="191"/>
        <end position="209"/>
    </location>
</feature>
<dbReference type="Pfam" id="PF03522">
    <property type="entry name" value="SLC12"/>
    <property type="match status" value="2"/>
</dbReference>
<dbReference type="GO" id="GO:0006884">
    <property type="term" value="P:cell volume homeostasis"/>
    <property type="evidence" value="ECO:0007669"/>
    <property type="project" value="TreeGrafter"/>
</dbReference>
<evidence type="ECO:0000259" key="10">
    <source>
        <dbReference type="Pfam" id="PF03522"/>
    </source>
</evidence>
<feature type="transmembrane region" description="Helical" evidence="8">
    <location>
        <begin position="46"/>
        <end position="67"/>
    </location>
</feature>
<keyword evidence="5 8" id="KW-0812">Transmembrane</keyword>
<dbReference type="InterPro" id="IPR018491">
    <property type="entry name" value="SLC12_C"/>
</dbReference>
<feature type="transmembrane region" description="Helical" evidence="8">
    <location>
        <begin position="162"/>
        <end position="179"/>
    </location>
</feature>
<reference evidence="11" key="2">
    <citation type="submission" date="2022-06" db="UniProtKB">
        <authorList>
            <consortium name="EnsemblMetazoa"/>
        </authorList>
    </citation>
    <scope>IDENTIFICATION</scope>
</reference>
<dbReference type="OrthoDB" id="415740at2759"/>
<dbReference type="GO" id="GO:0055064">
    <property type="term" value="P:chloride ion homeostasis"/>
    <property type="evidence" value="ECO:0007669"/>
    <property type="project" value="TreeGrafter"/>
</dbReference>
<feature type="domain" description="SLC12A transporter C-terminal" evidence="10">
    <location>
        <begin position="549"/>
        <end position="668"/>
    </location>
</feature>
<evidence type="ECO:0000256" key="8">
    <source>
        <dbReference type="SAM" id="Phobius"/>
    </source>
</evidence>
<feature type="transmembrane region" description="Helical" evidence="8">
    <location>
        <begin position="247"/>
        <end position="269"/>
    </location>
</feature>
<keyword evidence="4" id="KW-0813">Transport</keyword>
<sequence length="874" mass="98666">MSEHEKIKNKSGPWIDQIQSFNELYHEEVNKIEVNPGIKLGWVKGVLIPCLLSIKGVLIFWRLPWIIAQAGIFHLIIFIFIALFIILVTTFSMSAISTNGKLPGGGLYFIISRSIGPEIGASIGILLAFANIISAAMNTIGFCLSLRSFLRSKGLYIINSNYKEFGVVFIIIMNILCCISMDKEEEIQHSLLILIIVGIFNVIISSINGPQTPSAEASGFTGLNMKTFEQNWHSDYRTINNVEHSCFTIFGVFFSSVTGIVHAGVKLSGNLKNSTSSIPKGTLLSIFITITIYIVLIVLLGSVQLREASGNVTEFQNGSFLNCSIEIKNCTKGLYKDINVMQSISLWPNTIYFGCFGTTISSALTSLMSIPKLLQRLGQDDVHPILKFLSKGYGKRNEPYRAKVFVVIVSSMLVFRGDFDEIASLMSAVYLSAYAMLNLCTFHVAYFKPLGWRPTYKFYNKWLSLAVGIICILIMISFNAKMSAIVGCTVCVLYILTSRKNEVKNWGSSKQAHQIKTLIRNVYKANTIQYHIKNYLPNIIVFSGNPESRKKLVSLAHLITKNNGVQMCVNIKKTSLTLRQKKIFLARGIQWLRNSGIKSLYVVIDSIELDIATHMIYSCGHGQLRPNIAMVGYKSNWLNCPYQDIQTYLNIFNVANMNDMSTIMVRVSSTERDDRNLIIQDFKMADCFLKINNEEFSFEKMKRNGTVDVWWLYNDGGLSLIIAYILKQSNTWKNCKFRIFGVTNRLDCLSEEKHKLKQLLALYRINFDYLDIILANTTGLTTMTYFNSLLERMAPNENQFDDCSSQTEHIAETLFLRDLIELHSFNSDLIILTTPKNNEEINILFMCWIETISRGLPPCIIINGSTEPVLTVNA</sequence>
<dbReference type="RefSeq" id="XP_029347413.1">
    <property type="nucleotide sequence ID" value="XM_029491553.1"/>
</dbReference>
<dbReference type="EnsemblMetazoa" id="XM_029491553.1">
    <property type="protein sequence ID" value="XP_029347413.1"/>
    <property type="gene ID" value="LOC100166270"/>
</dbReference>
<dbReference type="GO" id="GO:0008511">
    <property type="term" value="F:sodium:potassium:chloride symporter activity"/>
    <property type="evidence" value="ECO:0007669"/>
    <property type="project" value="TreeGrafter"/>
</dbReference>
<evidence type="ECO:0000313" key="12">
    <source>
        <dbReference type="Proteomes" id="UP000007819"/>
    </source>
</evidence>
<dbReference type="Pfam" id="PF00324">
    <property type="entry name" value="AA_permease"/>
    <property type="match status" value="1"/>
</dbReference>
<dbReference type="FunFam" id="1.20.1740.10:FF:000013">
    <property type="entry name" value="Solute carrier family 12 member"/>
    <property type="match status" value="1"/>
</dbReference>
<feature type="transmembrane region" description="Helical" evidence="8">
    <location>
        <begin position="119"/>
        <end position="142"/>
    </location>
</feature>
<evidence type="ECO:0000313" key="11">
    <source>
        <dbReference type="EnsemblMetazoa" id="XP_029347413.1"/>
    </source>
</evidence>
<organism evidence="11 12">
    <name type="scientific">Acyrthosiphon pisum</name>
    <name type="common">Pea aphid</name>
    <dbReference type="NCBI Taxonomy" id="7029"/>
    <lineage>
        <taxon>Eukaryota</taxon>
        <taxon>Metazoa</taxon>
        <taxon>Ecdysozoa</taxon>
        <taxon>Arthropoda</taxon>
        <taxon>Hexapoda</taxon>
        <taxon>Insecta</taxon>
        <taxon>Pterygota</taxon>
        <taxon>Neoptera</taxon>
        <taxon>Paraneoptera</taxon>
        <taxon>Hemiptera</taxon>
        <taxon>Sternorrhyncha</taxon>
        <taxon>Aphidomorpha</taxon>
        <taxon>Aphidoidea</taxon>
        <taxon>Aphididae</taxon>
        <taxon>Macrosiphini</taxon>
        <taxon>Acyrthosiphon</taxon>
    </lineage>
</organism>
<dbReference type="GO" id="GO:1990573">
    <property type="term" value="P:potassium ion import across plasma membrane"/>
    <property type="evidence" value="ECO:0007669"/>
    <property type="project" value="TreeGrafter"/>
</dbReference>
<comment type="subcellular location">
    <subcellularLocation>
        <location evidence="1">Membrane</location>
        <topology evidence="1">Multi-pass membrane protein</topology>
    </subcellularLocation>
</comment>
<protein>
    <recommendedName>
        <fullName evidence="3">Solute carrier family 12 member 9</fullName>
    </recommendedName>
</protein>
<feature type="transmembrane region" description="Helical" evidence="8">
    <location>
        <begin position="73"/>
        <end position="98"/>
    </location>
</feature>
<evidence type="ECO:0000259" key="9">
    <source>
        <dbReference type="Pfam" id="PF00324"/>
    </source>
</evidence>
<dbReference type="Gene3D" id="1.20.1740.10">
    <property type="entry name" value="Amino acid/polyamine transporter I"/>
    <property type="match status" value="1"/>
</dbReference>
<proteinExistence type="inferred from homology"/>
<dbReference type="GeneID" id="100166270"/>
<dbReference type="InterPro" id="IPR004842">
    <property type="entry name" value="SLC12A_fam"/>
</dbReference>
<dbReference type="GO" id="GO:0016020">
    <property type="term" value="C:membrane"/>
    <property type="evidence" value="ECO:0007669"/>
    <property type="project" value="UniProtKB-SubCell"/>
</dbReference>
<reference evidence="12" key="1">
    <citation type="submission" date="2010-06" db="EMBL/GenBank/DDBJ databases">
        <authorList>
            <person name="Jiang H."/>
            <person name="Abraham K."/>
            <person name="Ali S."/>
            <person name="Alsbrooks S.L."/>
            <person name="Anim B.N."/>
            <person name="Anosike U.S."/>
            <person name="Attaway T."/>
            <person name="Bandaranaike D.P."/>
            <person name="Battles P.K."/>
            <person name="Bell S.N."/>
            <person name="Bell A.V."/>
            <person name="Beltran B."/>
            <person name="Bickham C."/>
            <person name="Bustamante Y."/>
            <person name="Caleb T."/>
            <person name="Canada A."/>
            <person name="Cardenas V."/>
            <person name="Carter K."/>
            <person name="Chacko J."/>
            <person name="Chandrabose M.N."/>
            <person name="Chavez D."/>
            <person name="Chavez A."/>
            <person name="Chen L."/>
            <person name="Chu H.-S."/>
            <person name="Claassen K.J."/>
            <person name="Cockrell R."/>
            <person name="Collins M."/>
            <person name="Cooper J.A."/>
            <person name="Cree A."/>
            <person name="Curry S.M."/>
            <person name="Da Y."/>
            <person name="Dao M.D."/>
            <person name="Das B."/>
            <person name="Davila M.-L."/>
            <person name="Davy-Carroll L."/>
            <person name="Denson S."/>
            <person name="Dinh H."/>
            <person name="Ebong V.E."/>
            <person name="Edwards J.R."/>
            <person name="Egan A."/>
            <person name="El-Daye J."/>
            <person name="Escobedo L."/>
            <person name="Fernandez S."/>
            <person name="Fernando P.R."/>
            <person name="Flagg N."/>
            <person name="Forbes L.D."/>
            <person name="Fowler R.G."/>
            <person name="Fu Q."/>
            <person name="Gabisi R.A."/>
            <person name="Ganer J."/>
            <person name="Garbino Pronczuk A."/>
            <person name="Garcia R.M."/>
            <person name="Garner T."/>
            <person name="Garrett T.E."/>
            <person name="Gonzalez D.A."/>
            <person name="Hamid H."/>
            <person name="Hawkins E.S."/>
            <person name="Hirani K."/>
            <person name="Hogues M.E."/>
            <person name="Hollins B."/>
            <person name="Hsiao C.-H."/>
            <person name="Jabil R."/>
            <person name="James M.L."/>
            <person name="Jhangiani S.N."/>
            <person name="Johnson B."/>
            <person name="Johnson Q."/>
            <person name="Joshi V."/>
            <person name="Kalu J.B."/>
            <person name="Kam C."/>
            <person name="Kashfia A."/>
            <person name="Keebler J."/>
            <person name="Kisamo H."/>
            <person name="Kovar C.L."/>
            <person name="Lago L.A."/>
            <person name="Lai C.-Y."/>
            <person name="Laidlaw J."/>
            <person name="Lara F."/>
            <person name="Le T.-K."/>
            <person name="Lee S.L."/>
            <person name="Legall F.H."/>
            <person name="Lemon S.J."/>
            <person name="Lewis L.R."/>
            <person name="Li B."/>
            <person name="Liu Y."/>
            <person name="Liu Y.-S."/>
            <person name="Lopez J."/>
            <person name="Lozado R.J."/>
            <person name="Lu J."/>
            <person name="Madu R.C."/>
            <person name="Maheshwari M."/>
            <person name="Maheshwari R."/>
            <person name="Malloy K."/>
            <person name="Martinez E."/>
            <person name="Mathew T."/>
            <person name="Mercado I.C."/>
            <person name="Mercado C."/>
            <person name="Meyer B."/>
            <person name="Montgomery K."/>
            <person name="Morgan M.B."/>
            <person name="Munidasa M."/>
            <person name="Nazareth L.V."/>
            <person name="Nelson J."/>
            <person name="Ng B.M."/>
            <person name="Nguyen N.B."/>
            <person name="Nguyen P.Q."/>
            <person name="Nguyen T."/>
            <person name="Obregon M."/>
            <person name="Okwuonu G.O."/>
            <person name="Onwere C.G."/>
            <person name="Orozco G."/>
            <person name="Parra A."/>
            <person name="Patel S."/>
            <person name="Patil S."/>
            <person name="Perez A."/>
            <person name="Perez Y."/>
            <person name="Pham C."/>
            <person name="Primus E.L."/>
            <person name="Pu L.-L."/>
            <person name="Puazo M."/>
            <person name="Qin X."/>
            <person name="Quiroz J.B."/>
            <person name="Reese J."/>
            <person name="Richards S."/>
            <person name="Rives C.M."/>
            <person name="Robberts R."/>
            <person name="Ruiz S.J."/>
            <person name="Ruiz M.J."/>
            <person name="Santibanez J."/>
            <person name="Schneider B.W."/>
            <person name="Sisson I."/>
            <person name="Smith M."/>
            <person name="Sodergren E."/>
            <person name="Song X.-Z."/>
            <person name="Song B.B."/>
            <person name="Summersgill H."/>
            <person name="Thelus R."/>
            <person name="Thornton R.D."/>
            <person name="Trejos Z.Y."/>
            <person name="Usmani K."/>
            <person name="Vattathil S."/>
            <person name="Villasana D."/>
            <person name="Walker D.L."/>
            <person name="Wang S."/>
            <person name="Wang K."/>
            <person name="White C.S."/>
            <person name="Williams A.C."/>
            <person name="Williamson J."/>
            <person name="Wilson K."/>
            <person name="Woghiren I.O."/>
            <person name="Woodworth J.R."/>
            <person name="Worley K.C."/>
            <person name="Wright R.A."/>
            <person name="Wu W."/>
            <person name="Young L."/>
            <person name="Zhang L."/>
            <person name="Zhang J."/>
            <person name="Zhu Y."/>
            <person name="Muzny D.M."/>
            <person name="Weinstock G."/>
            <person name="Gibbs R.A."/>
        </authorList>
    </citation>
    <scope>NUCLEOTIDE SEQUENCE [LARGE SCALE GENOMIC DNA]</scope>
    <source>
        <strain evidence="12">LSR1</strain>
    </source>
</reference>
<evidence type="ECO:0000256" key="1">
    <source>
        <dbReference type="ARBA" id="ARBA00004141"/>
    </source>
</evidence>
<dbReference type="PANTHER" id="PTHR11827:SF48">
    <property type="entry name" value="GH09711P"/>
    <property type="match status" value="1"/>
</dbReference>
<evidence type="ECO:0000256" key="5">
    <source>
        <dbReference type="ARBA" id="ARBA00022692"/>
    </source>
</evidence>
<dbReference type="GO" id="GO:0055075">
    <property type="term" value="P:potassium ion homeostasis"/>
    <property type="evidence" value="ECO:0007669"/>
    <property type="project" value="TreeGrafter"/>
</dbReference>
<dbReference type="AlphaFoldDB" id="A0A8R2JU91"/>
<evidence type="ECO:0000256" key="6">
    <source>
        <dbReference type="ARBA" id="ARBA00022989"/>
    </source>
</evidence>
<comment type="similarity">
    <text evidence="2">Belongs to the SLC12A transporter family.</text>
</comment>
<feature type="transmembrane region" description="Helical" evidence="8">
    <location>
        <begin position="422"/>
        <end position="446"/>
    </location>
</feature>
<feature type="domain" description="SLC12A transporter C-terminal" evidence="10">
    <location>
        <begin position="673"/>
        <end position="872"/>
    </location>
</feature>
<evidence type="ECO:0000256" key="3">
    <source>
        <dbReference type="ARBA" id="ARBA00019359"/>
    </source>
</evidence>
<feature type="transmembrane region" description="Helical" evidence="8">
    <location>
        <begin position="458"/>
        <end position="476"/>
    </location>
</feature>
<dbReference type="GO" id="GO:0055078">
    <property type="term" value="P:sodium ion homeostasis"/>
    <property type="evidence" value="ECO:0007669"/>
    <property type="project" value="TreeGrafter"/>
</dbReference>
<dbReference type="Proteomes" id="UP000007819">
    <property type="component" value="Chromosome A3"/>
</dbReference>
<dbReference type="InterPro" id="IPR004841">
    <property type="entry name" value="AA-permease/SLC12A_dom"/>
</dbReference>
<accession>A0A8R2JU91</accession>
<evidence type="ECO:0000256" key="7">
    <source>
        <dbReference type="ARBA" id="ARBA00023136"/>
    </source>
</evidence>
<feature type="transmembrane region" description="Helical" evidence="8">
    <location>
        <begin position="281"/>
        <end position="303"/>
    </location>
</feature>
<feature type="domain" description="Amino acid permease/ SLC12A" evidence="9">
    <location>
        <begin position="45"/>
        <end position="539"/>
    </location>
</feature>
<keyword evidence="7 8" id="KW-0472">Membrane</keyword>